<dbReference type="KEGG" id="cqu:CpipJ_CPIJ004511"/>
<proteinExistence type="predicted"/>
<protein>
    <submittedName>
        <fullName evidence="2 3">Uncharacterized protein</fullName>
    </submittedName>
</protein>
<evidence type="ECO:0000313" key="4">
    <source>
        <dbReference type="Proteomes" id="UP000002320"/>
    </source>
</evidence>
<dbReference type="AlphaFoldDB" id="B0WC41"/>
<keyword evidence="4" id="KW-1185">Reference proteome</keyword>
<feature type="region of interest" description="Disordered" evidence="1">
    <location>
        <begin position="113"/>
        <end position="147"/>
    </location>
</feature>
<dbReference type="VEuPathDB" id="VectorBase:CQUJHB006668"/>
<feature type="region of interest" description="Disordered" evidence="1">
    <location>
        <begin position="409"/>
        <end position="430"/>
    </location>
</feature>
<feature type="region of interest" description="Disordered" evidence="1">
    <location>
        <begin position="259"/>
        <end position="303"/>
    </location>
</feature>
<dbReference type="OrthoDB" id="7680836at2759"/>
<dbReference type="HOGENOM" id="CLU_724051_0_0_1"/>
<reference evidence="3" key="2">
    <citation type="submission" date="2021-02" db="UniProtKB">
        <authorList>
            <consortium name="EnsemblMetazoa"/>
        </authorList>
    </citation>
    <scope>IDENTIFICATION</scope>
    <source>
        <strain evidence="3">JHB</strain>
    </source>
</reference>
<gene>
    <name evidence="3" type="primary">6036196</name>
    <name evidence="2" type="ORF">CpipJ_CPIJ004511</name>
</gene>
<dbReference type="OMA" id="SMFVICI"/>
<organism>
    <name type="scientific">Culex quinquefasciatus</name>
    <name type="common">Southern house mosquito</name>
    <name type="synonym">Culex pungens</name>
    <dbReference type="NCBI Taxonomy" id="7176"/>
    <lineage>
        <taxon>Eukaryota</taxon>
        <taxon>Metazoa</taxon>
        <taxon>Ecdysozoa</taxon>
        <taxon>Arthropoda</taxon>
        <taxon>Hexapoda</taxon>
        <taxon>Insecta</taxon>
        <taxon>Pterygota</taxon>
        <taxon>Neoptera</taxon>
        <taxon>Endopterygota</taxon>
        <taxon>Diptera</taxon>
        <taxon>Nematocera</taxon>
        <taxon>Culicoidea</taxon>
        <taxon>Culicidae</taxon>
        <taxon>Culicinae</taxon>
        <taxon>Culicini</taxon>
        <taxon>Culex</taxon>
        <taxon>Culex</taxon>
    </lineage>
</organism>
<dbReference type="EMBL" id="DS231885">
    <property type="protein sequence ID" value="EDS43193.1"/>
    <property type="molecule type" value="Genomic_DNA"/>
</dbReference>
<evidence type="ECO:0000313" key="3">
    <source>
        <dbReference type="EnsemblMetazoa" id="CPIJ004511-PA"/>
    </source>
</evidence>
<evidence type="ECO:0000256" key="1">
    <source>
        <dbReference type="SAM" id="MobiDB-lite"/>
    </source>
</evidence>
<dbReference type="VEuPathDB" id="VectorBase:CPIJ004511"/>
<sequence>MSSSPDMHQQQQLAQSELKSNPPTPPPELATMTNVSVLDLHKDYPDAGGDVGGGHQTKVYDKETGTVYVYGNPGAGLKLNPSGMTTIIQTGGGHQLASPGHETEQNLLHARLIPSGLNGGGDVQQQQQHHHQQQHQSLGRLSSADEDDQSVRMLDNAHIQRLLGNQQIISREIINGEHHIITRNENGETILTRIVNAPAAPDPNPADQLISKLPSDGGLYGGGDHQAPPTPTTTTADGLPTTVLQYEKDINQQPKQLVYSVGGGEPKNVIYGDPKASMPQQQQQQQHFEPTLSQQDPSGADPKPQIDYVYNDGNKTVIYTDQKGLESLYANAAAGGDLGLMEGTQIVVHGNVQYTQQQQPDGTMVYVVASTGAGAGSVGGDMNPDDLGAAQQIQQSPLSIPGERILHLFRSPSEDNNLAPRIENERKERT</sequence>
<dbReference type="eggNOG" id="ENOG502TB7C">
    <property type="taxonomic scope" value="Eukaryota"/>
</dbReference>
<feature type="compositionally biased region" description="Polar residues" evidence="1">
    <location>
        <begin position="287"/>
        <end position="297"/>
    </location>
</feature>
<dbReference type="Proteomes" id="UP000002320">
    <property type="component" value="Unassembled WGS sequence"/>
</dbReference>
<feature type="region of interest" description="Disordered" evidence="1">
    <location>
        <begin position="1"/>
        <end position="31"/>
    </location>
</feature>
<dbReference type="EnsemblMetazoa" id="CPIJ004511-RA">
    <property type="protein sequence ID" value="CPIJ004511-PA"/>
    <property type="gene ID" value="CPIJ004511"/>
</dbReference>
<accession>B0WC41</accession>
<feature type="compositionally biased region" description="Polar residues" evidence="1">
    <location>
        <begin position="1"/>
        <end position="21"/>
    </location>
</feature>
<evidence type="ECO:0000313" key="2">
    <source>
        <dbReference type="EMBL" id="EDS43193.1"/>
    </source>
</evidence>
<reference evidence="2" key="1">
    <citation type="submission" date="2007-03" db="EMBL/GenBank/DDBJ databases">
        <title>Annotation of Culex pipiens quinquefasciatus.</title>
        <authorList>
            <consortium name="The Broad Institute Genome Sequencing Platform"/>
            <person name="Atkinson P.W."/>
            <person name="Hemingway J."/>
            <person name="Christensen B.M."/>
            <person name="Higgs S."/>
            <person name="Kodira C."/>
            <person name="Hannick L."/>
            <person name="Megy K."/>
            <person name="O'Leary S."/>
            <person name="Pearson M."/>
            <person name="Haas B.J."/>
            <person name="Mauceli E."/>
            <person name="Wortman J.R."/>
            <person name="Lee N.H."/>
            <person name="Guigo R."/>
            <person name="Stanke M."/>
            <person name="Alvarado L."/>
            <person name="Amedeo P."/>
            <person name="Antoine C.H."/>
            <person name="Arensburger P."/>
            <person name="Bidwell S.L."/>
            <person name="Crawford M."/>
            <person name="Camaro F."/>
            <person name="Devon K."/>
            <person name="Engels R."/>
            <person name="Hammond M."/>
            <person name="Howarth C."/>
            <person name="Koehrsen M."/>
            <person name="Lawson D."/>
            <person name="Montgomery P."/>
            <person name="Nene V."/>
            <person name="Nusbaum C."/>
            <person name="Puiu D."/>
            <person name="Romero-Severson J."/>
            <person name="Severson D.W."/>
            <person name="Shumway M."/>
            <person name="Sisk P."/>
            <person name="Stolte C."/>
            <person name="Zeng Q."/>
            <person name="Eisenstadt E."/>
            <person name="Fraser-Liggett C."/>
            <person name="Strausberg R."/>
            <person name="Galagan J."/>
            <person name="Birren B."/>
            <person name="Collins F.H."/>
        </authorList>
    </citation>
    <scope>NUCLEOTIDE SEQUENCE [LARGE SCALE GENOMIC DNA]</scope>
    <source>
        <strain evidence="2">JHB</strain>
    </source>
</reference>
<name>B0WC41_CULQU</name>
<feature type="region of interest" description="Disordered" evidence="1">
    <location>
        <begin position="218"/>
        <end position="237"/>
    </location>
</feature>
<dbReference type="InParanoid" id="B0WC41"/>